<gene>
    <name evidence="1" type="ORF">Amon02_000284500</name>
</gene>
<name>A0ACB5SZD7_AMBMO</name>
<evidence type="ECO:0000313" key="1">
    <source>
        <dbReference type="EMBL" id="GME76967.1"/>
    </source>
</evidence>
<keyword evidence="2" id="KW-1185">Reference proteome</keyword>
<dbReference type="Proteomes" id="UP001165064">
    <property type="component" value="Unassembled WGS sequence"/>
</dbReference>
<evidence type="ECO:0000313" key="2">
    <source>
        <dbReference type="Proteomes" id="UP001165064"/>
    </source>
</evidence>
<comment type="caution">
    <text evidence="1">The sequence shown here is derived from an EMBL/GenBank/DDBJ whole genome shotgun (WGS) entry which is preliminary data.</text>
</comment>
<sequence>MTNQTEQSTDQLKSQIEQELINSGKYQQFFQNLQIQLINSGWQENFQNLVTEHLLKQQQQGSGNDELKSMKVLGELTGKGLAMVPDDVKIGLLKDLKGFLDDIVVDE</sequence>
<protein>
    <submittedName>
        <fullName evidence="1">Unnamed protein product</fullName>
    </submittedName>
</protein>
<proteinExistence type="predicted"/>
<reference evidence="1" key="1">
    <citation type="submission" date="2023-04" db="EMBL/GenBank/DDBJ databases">
        <title>Ambrosiozyma monospora NBRC 10751.</title>
        <authorList>
            <person name="Ichikawa N."/>
            <person name="Sato H."/>
            <person name="Tonouchi N."/>
        </authorList>
    </citation>
    <scope>NUCLEOTIDE SEQUENCE</scope>
    <source>
        <strain evidence="1">NBRC 10751</strain>
    </source>
</reference>
<dbReference type="EMBL" id="BSXS01001697">
    <property type="protein sequence ID" value="GME76967.1"/>
    <property type="molecule type" value="Genomic_DNA"/>
</dbReference>
<accession>A0ACB5SZD7</accession>
<organism evidence="1 2">
    <name type="scientific">Ambrosiozyma monospora</name>
    <name type="common">Yeast</name>
    <name type="synonym">Endomycopsis monosporus</name>
    <dbReference type="NCBI Taxonomy" id="43982"/>
    <lineage>
        <taxon>Eukaryota</taxon>
        <taxon>Fungi</taxon>
        <taxon>Dikarya</taxon>
        <taxon>Ascomycota</taxon>
        <taxon>Saccharomycotina</taxon>
        <taxon>Pichiomycetes</taxon>
        <taxon>Pichiales</taxon>
        <taxon>Pichiaceae</taxon>
        <taxon>Ambrosiozyma</taxon>
    </lineage>
</organism>